<reference evidence="2" key="1">
    <citation type="submission" date="2019-11" db="EMBL/GenBank/DDBJ databases">
        <title>Leishmania tarentolae CDS.</title>
        <authorList>
            <person name="Goto Y."/>
            <person name="Yamagishi J."/>
        </authorList>
    </citation>
    <scope>NUCLEOTIDE SEQUENCE [LARGE SCALE GENOMIC DNA]</scope>
    <source>
        <strain evidence="2">Parrot Tar II</strain>
    </source>
</reference>
<dbReference type="OrthoDB" id="272182at2759"/>
<dbReference type="Proteomes" id="UP000419144">
    <property type="component" value="Unassembled WGS sequence"/>
</dbReference>
<keyword evidence="1" id="KW-0812">Transmembrane</keyword>
<name>A0A640KV08_LEITA</name>
<dbReference type="EMBL" id="BLBS01000056">
    <property type="protein sequence ID" value="GET92935.1"/>
    <property type="molecule type" value="Genomic_DNA"/>
</dbReference>
<keyword evidence="3" id="KW-1185">Reference proteome</keyword>
<accession>A0A640KV08</accession>
<keyword evidence="1" id="KW-0472">Membrane</keyword>
<gene>
    <name evidence="2" type="ORF">LtaPh_3541800</name>
</gene>
<evidence type="ECO:0000313" key="2">
    <source>
        <dbReference type="EMBL" id="GET92935.1"/>
    </source>
</evidence>
<comment type="caution">
    <text evidence="2">The sequence shown here is derived from an EMBL/GenBank/DDBJ whole genome shotgun (WGS) entry which is preliminary data.</text>
</comment>
<organism evidence="2 3">
    <name type="scientific">Leishmania tarentolae</name>
    <name type="common">Sauroleishmania tarentolae</name>
    <dbReference type="NCBI Taxonomy" id="5689"/>
    <lineage>
        <taxon>Eukaryota</taxon>
        <taxon>Discoba</taxon>
        <taxon>Euglenozoa</taxon>
        <taxon>Kinetoplastea</taxon>
        <taxon>Metakinetoplastina</taxon>
        <taxon>Trypanosomatida</taxon>
        <taxon>Trypanosomatidae</taxon>
        <taxon>Leishmaniinae</taxon>
        <taxon>Leishmania</taxon>
        <taxon>lizard Leishmania</taxon>
    </lineage>
</organism>
<dbReference type="AlphaFoldDB" id="A0A640KV08"/>
<proteinExistence type="predicted"/>
<keyword evidence="1" id="KW-1133">Transmembrane helix</keyword>
<dbReference type="VEuPathDB" id="TriTrypDB:LtaPh_3541800"/>
<protein>
    <submittedName>
        <fullName evidence="2">Uncharacterized protein</fullName>
    </submittedName>
</protein>
<feature type="transmembrane region" description="Helical" evidence="1">
    <location>
        <begin position="6"/>
        <end position="26"/>
    </location>
</feature>
<evidence type="ECO:0000313" key="3">
    <source>
        <dbReference type="Proteomes" id="UP000419144"/>
    </source>
</evidence>
<feature type="transmembrane region" description="Helical" evidence="1">
    <location>
        <begin position="64"/>
        <end position="86"/>
    </location>
</feature>
<evidence type="ECO:0000256" key="1">
    <source>
        <dbReference type="SAM" id="Phobius"/>
    </source>
</evidence>
<sequence>MFDSLRLFVLSVLYYFGFIYAAFTAVKQRSTTVVMGEQLAFSHTTENGRLPSTKVQIGIPALKLMIMLTIMALLSLVGADWFPLFLEMRVICMYTLLYSPPFAQQELYDQLFAPLLVRGGAFALSPRTRDIVARTVSLFVARRCVDVAIAAMDYTECSRILGADAARDIMISLQFSQRALKKAADVTRESERAIYAQTTRDRNVTAGIFTPHAQRDLMPRKAREDFCARIPLGRVVRDDHVDPESSLPVATASLPLMPSISSTARSELVGGLYRGQSHSALDVSEDDRTDRLYRGLRHRKTLSEI</sequence>